<protein>
    <submittedName>
        <fullName evidence="2">Uncharacterized protein</fullName>
    </submittedName>
</protein>
<dbReference type="AlphaFoldDB" id="A0A8H4LAR6"/>
<gene>
    <name evidence="2" type="ORF">FALBO_7776</name>
</gene>
<sequence length="159" mass="17656">MVYFNSTALPKWLRDGIRALERKKGQLNGAFSTLSTWFNIASGGEVMQGIVYGNIHNNRTVCYTPYMEIDDVANDSSGGYISKETASDEMVVDTPSQEPTRRTGSEMDIDTPSHTTIRSAMSTTRCRKPSPNRMAKQVTGVGKTRRRRGGSRRTLLSTI</sequence>
<name>A0A8H4LAR6_9HYPO</name>
<evidence type="ECO:0000313" key="2">
    <source>
        <dbReference type="EMBL" id="KAF4465381.1"/>
    </source>
</evidence>
<evidence type="ECO:0000313" key="3">
    <source>
        <dbReference type="Proteomes" id="UP000554235"/>
    </source>
</evidence>
<accession>A0A8H4LAR6</accession>
<feature type="region of interest" description="Disordered" evidence="1">
    <location>
        <begin position="125"/>
        <end position="159"/>
    </location>
</feature>
<feature type="region of interest" description="Disordered" evidence="1">
    <location>
        <begin position="84"/>
        <end position="110"/>
    </location>
</feature>
<keyword evidence="3" id="KW-1185">Reference proteome</keyword>
<reference evidence="2 3" key="1">
    <citation type="submission" date="2020-01" db="EMBL/GenBank/DDBJ databases">
        <title>Identification and distribution of gene clusters putatively required for synthesis of sphingolipid metabolism inhibitors in phylogenetically diverse species of the filamentous fungus Fusarium.</title>
        <authorList>
            <person name="Kim H.-S."/>
            <person name="Busman M."/>
            <person name="Brown D.W."/>
            <person name="Divon H."/>
            <person name="Uhlig S."/>
            <person name="Proctor R.H."/>
        </authorList>
    </citation>
    <scope>NUCLEOTIDE SEQUENCE [LARGE SCALE GENOMIC DNA]</scope>
    <source>
        <strain evidence="2 3">NRRL 20459</strain>
    </source>
</reference>
<comment type="caution">
    <text evidence="2">The sequence shown here is derived from an EMBL/GenBank/DDBJ whole genome shotgun (WGS) entry which is preliminary data.</text>
</comment>
<proteinExistence type="predicted"/>
<dbReference type="Proteomes" id="UP000554235">
    <property type="component" value="Unassembled WGS sequence"/>
</dbReference>
<dbReference type="EMBL" id="JAADYS010001043">
    <property type="protein sequence ID" value="KAF4465381.1"/>
    <property type="molecule type" value="Genomic_DNA"/>
</dbReference>
<organism evidence="2 3">
    <name type="scientific">Fusarium albosuccineum</name>
    <dbReference type="NCBI Taxonomy" id="1237068"/>
    <lineage>
        <taxon>Eukaryota</taxon>
        <taxon>Fungi</taxon>
        <taxon>Dikarya</taxon>
        <taxon>Ascomycota</taxon>
        <taxon>Pezizomycotina</taxon>
        <taxon>Sordariomycetes</taxon>
        <taxon>Hypocreomycetidae</taxon>
        <taxon>Hypocreales</taxon>
        <taxon>Nectriaceae</taxon>
        <taxon>Fusarium</taxon>
        <taxon>Fusarium decemcellulare species complex</taxon>
    </lineage>
</organism>
<evidence type="ECO:0000256" key="1">
    <source>
        <dbReference type="SAM" id="MobiDB-lite"/>
    </source>
</evidence>